<sequence length="237" mass="24778">MNESTFVVVGGSSGIGLDITRRLSRKNHSVAVVSRSADSLSGLPGVTHLPLDITRDAIARDAIPAAVQGLAYCPGSIRLRPFHRLKEEDFLADWRINFFGAVNAIQSCLPALKKASGSGSVVLFSTVAVGTGMPFHASIASAKGALEGLTRSLAAEFAPRIRVNAVAPSLTDTPLAGTLLSDEGRRSAAAERHPLKRFGKARDAAAAATFLLEESAAWITGQVIAVDGGMGSVRTFK</sequence>
<protein>
    <submittedName>
        <fullName evidence="3">Oxidoreductase</fullName>
    </submittedName>
</protein>
<proteinExistence type="inferred from homology"/>
<reference evidence="3 4" key="1">
    <citation type="submission" date="2019-11" db="EMBL/GenBank/DDBJ databases">
        <title>Comparative genomics of hydrocarbon-degrading Desulfosarcina strains.</title>
        <authorList>
            <person name="Watanabe M."/>
            <person name="Kojima H."/>
            <person name="Fukui M."/>
        </authorList>
    </citation>
    <scope>NUCLEOTIDE SEQUENCE [LARGE SCALE GENOMIC DNA]</scope>
    <source>
        <strain evidence="3 4">PL12</strain>
    </source>
</reference>
<accession>A0A5K7YJ54</accession>
<dbReference type="Pfam" id="PF13561">
    <property type="entry name" value="adh_short_C2"/>
    <property type="match status" value="1"/>
</dbReference>
<dbReference type="AlphaFoldDB" id="A0A5K7YJ54"/>
<dbReference type="GO" id="GO:0016491">
    <property type="term" value="F:oxidoreductase activity"/>
    <property type="evidence" value="ECO:0007669"/>
    <property type="project" value="UniProtKB-KW"/>
</dbReference>
<organism evidence="3 4">
    <name type="scientific">Desulfosarcina alkanivorans</name>
    <dbReference type="NCBI Taxonomy" id="571177"/>
    <lineage>
        <taxon>Bacteria</taxon>
        <taxon>Pseudomonadati</taxon>
        <taxon>Thermodesulfobacteriota</taxon>
        <taxon>Desulfobacteria</taxon>
        <taxon>Desulfobacterales</taxon>
        <taxon>Desulfosarcinaceae</taxon>
        <taxon>Desulfosarcina</taxon>
    </lineage>
</organism>
<dbReference type="InterPro" id="IPR036291">
    <property type="entry name" value="NAD(P)-bd_dom_sf"/>
</dbReference>
<dbReference type="OrthoDB" id="9786360at2"/>
<dbReference type="EMBL" id="AP021874">
    <property type="protein sequence ID" value="BBO68948.1"/>
    <property type="molecule type" value="Genomic_DNA"/>
</dbReference>
<keyword evidence="2" id="KW-0560">Oxidoreductase</keyword>
<evidence type="ECO:0000313" key="3">
    <source>
        <dbReference type="EMBL" id="BBO68948.1"/>
    </source>
</evidence>
<dbReference type="PANTHER" id="PTHR43477">
    <property type="entry name" value="DIHYDROANTICAPSIN 7-DEHYDROGENASE"/>
    <property type="match status" value="1"/>
</dbReference>
<dbReference type="PANTHER" id="PTHR43477:SF1">
    <property type="entry name" value="DIHYDROANTICAPSIN 7-DEHYDROGENASE"/>
    <property type="match status" value="1"/>
</dbReference>
<dbReference type="InterPro" id="IPR002347">
    <property type="entry name" value="SDR_fam"/>
</dbReference>
<dbReference type="CDD" id="cd05233">
    <property type="entry name" value="SDR_c"/>
    <property type="match status" value="1"/>
</dbReference>
<keyword evidence="4" id="KW-1185">Reference proteome</keyword>
<dbReference type="RefSeq" id="WP_155317038.1">
    <property type="nucleotide sequence ID" value="NZ_AP021874.1"/>
</dbReference>
<name>A0A5K7YJ54_9BACT</name>
<dbReference type="SUPFAM" id="SSF51735">
    <property type="entry name" value="NAD(P)-binding Rossmann-fold domains"/>
    <property type="match status" value="1"/>
</dbReference>
<dbReference type="PRINTS" id="PR00081">
    <property type="entry name" value="GDHRDH"/>
</dbReference>
<evidence type="ECO:0000313" key="4">
    <source>
        <dbReference type="Proteomes" id="UP000427906"/>
    </source>
</evidence>
<dbReference type="Gene3D" id="3.40.50.720">
    <property type="entry name" value="NAD(P)-binding Rossmann-like Domain"/>
    <property type="match status" value="1"/>
</dbReference>
<dbReference type="Proteomes" id="UP000427906">
    <property type="component" value="Chromosome"/>
</dbReference>
<dbReference type="InterPro" id="IPR051122">
    <property type="entry name" value="SDR_DHRS6-like"/>
</dbReference>
<gene>
    <name evidence="3" type="ORF">DSCA_28780</name>
</gene>
<dbReference type="KEGG" id="dalk:DSCA_28780"/>
<evidence type="ECO:0000256" key="1">
    <source>
        <dbReference type="ARBA" id="ARBA00006484"/>
    </source>
</evidence>
<evidence type="ECO:0000256" key="2">
    <source>
        <dbReference type="ARBA" id="ARBA00023002"/>
    </source>
</evidence>
<comment type="similarity">
    <text evidence="1">Belongs to the short-chain dehydrogenases/reductases (SDR) family.</text>
</comment>